<evidence type="ECO:0000256" key="2">
    <source>
        <dbReference type="SAM" id="MobiDB-lite"/>
    </source>
</evidence>
<keyword evidence="1" id="KW-0175">Coiled coil</keyword>
<feature type="coiled-coil region" evidence="1">
    <location>
        <begin position="301"/>
        <end position="342"/>
    </location>
</feature>
<sequence>MSGEIVLPDPSGVDPYDNHKRRLYMEEVFRSQDLWDYIDRRPKFPRVREKAKDKVCEMLDGKGWHNASDPYFEWAVDERIWVAVPVRRGKIDIAQAPWPFADRNIPPLRDLTAGKSQTYKEWRESRGKSTEELSGRASRAHRFREAREETMGNVSAIEVNTVQPPTGQTASSTSLVGQDAPASVQAQPGPTADVVPRVPAPKQEMDREDHMMTGTVDLSIPSWPLPATHENRMQRMQGSSDADRGIDGARSSGRWPESEHGQGTPVLDAARPIEMTATVGASALDLAAPEPPLPSYTGNPSEHVQRELQELREKVASQGNMIEELREEHRQSESRNARILGQMRIELNAMRDQLRTR</sequence>
<keyword evidence="4" id="KW-1185">Reference proteome</keyword>
<feature type="region of interest" description="Disordered" evidence="2">
    <location>
        <begin position="235"/>
        <end position="265"/>
    </location>
</feature>
<dbReference type="Proteomes" id="UP001152024">
    <property type="component" value="Unassembled WGS sequence"/>
</dbReference>
<accession>A0ABQ8QXP7</accession>
<organism evidence="3 4">
    <name type="scientific">Fusarium equiseti</name>
    <name type="common">Fusarium scirpi</name>
    <dbReference type="NCBI Taxonomy" id="61235"/>
    <lineage>
        <taxon>Eukaryota</taxon>
        <taxon>Fungi</taxon>
        <taxon>Dikarya</taxon>
        <taxon>Ascomycota</taxon>
        <taxon>Pezizomycotina</taxon>
        <taxon>Sordariomycetes</taxon>
        <taxon>Hypocreomycetidae</taxon>
        <taxon>Hypocreales</taxon>
        <taxon>Nectriaceae</taxon>
        <taxon>Fusarium</taxon>
        <taxon>Fusarium incarnatum-equiseti species complex</taxon>
    </lineage>
</organism>
<evidence type="ECO:0000256" key="1">
    <source>
        <dbReference type="SAM" id="Coils"/>
    </source>
</evidence>
<feature type="compositionally biased region" description="Polar residues" evidence="2">
    <location>
        <begin position="163"/>
        <end position="176"/>
    </location>
</feature>
<evidence type="ECO:0000313" key="4">
    <source>
        <dbReference type="Proteomes" id="UP001152024"/>
    </source>
</evidence>
<comment type="caution">
    <text evidence="3">The sequence shown here is derived from an EMBL/GenBank/DDBJ whole genome shotgun (WGS) entry which is preliminary data.</text>
</comment>
<proteinExistence type="predicted"/>
<reference evidence="3" key="1">
    <citation type="submission" date="2022-09" db="EMBL/GenBank/DDBJ databases">
        <title>Fusarium specimens isolated from Avocado Roots.</title>
        <authorList>
            <person name="Stajich J."/>
            <person name="Roper C."/>
            <person name="Heimlech-Rivalta G."/>
        </authorList>
    </citation>
    <scope>NUCLEOTIDE SEQUENCE</scope>
    <source>
        <strain evidence="3">CF00095</strain>
    </source>
</reference>
<feature type="region of interest" description="Disordered" evidence="2">
    <location>
        <begin position="163"/>
        <end position="197"/>
    </location>
</feature>
<gene>
    <name evidence="3" type="ORF">NW768_011583</name>
</gene>
<dbReference type="EMBL" id="JAOQBH010000030">
    <property type="protein sequence ID" value="KAJ4113300.1"/>
    <property type="molecule type" value="Genomic_DNA"/>
</dbReference>
<name>A0ABQ8QXP7_FUSEQ</name>
<evidence type="ECO:0000313" key="3">
    <source>
        <dbReference type="EMBL" id="KAJ4113300.1"/>
    </source>
</evidence>
<protein>
    <submittedName>
        <fullName evidence="3">Uncharacterized protein</fullName>
    </submittedName>
</protein>